<keyword evidence="1" id="KW-0472">Membrane</keyword>
<dbReference type="HOGENOM" id="CLU_755079_0_0_1"/>
<feature type="transmembrane region" description="Helical" evidence="1">
    <location>
        <begin position="123"/>
        <end position="142"/>
    </location>
</feature>
<feature type="transmembrane region" description="Helical" evidence="1">
    <location>
        <begin position="162"/>
        <end position="182"/>
    </location>
</feature>
<name>T1JU72_TETUR</name>
<feature type="transmembrane region" description="Helical" evidence="1">
    <location>
        <begin position="273"/>
        <end position="292"/>
    </location>
</feature>
<protein>
    <recommendedName>
        <fullName evidence="4">Gustatory receptor</fullName>
    </recommendedName>
</protein>
<reference evidence="2" key="2">
    <citation type="submission" date="2015-06" db="UniProtKB">
        <authorList>
            <consortium name="EnsemblMetazoa"/>
        </authorList>
    </citation>
    <scope>IDENTIFICATION</scope>
</reference>
<feature type="transmembrane region" description="Helical" evidence="1">
    <location>
        <begin position="246"/>
        <end position="266"/>
    </location>
</feature>
<organism evidence="2 3">
    <name type="scientific">Tetranychus urticae</name>
    <name type="common">Two-spotted spider mite</name>
    <dbReference type="NCBI Taxonomy" id="32264"/>
    <lineage>
        <taxon>Eukaryota</taxon>
        <taxon>Metazoa</taxon>
        <taxon>Ecdysozoa</taxon>
        <taxon>Arthropoda</taxon>
        <taxon>Chelicerata</taxon>
        <taxon>Arachnida</taxon>
        <taxon>Acari</taxon>
        <taxon>Acariformes</taxon>
        <taxon>Trombidiformes</taxon>
        <taxon>Prostigmata</taxon>
        <taxon>Eleutherengona</taxon>
        <taxon>Raphignathae</taxon>
        <taxon>Tetranychoidea</taxon>
        <taxon>Tetranychidae</taxon>
        <taxon>Tetranychus</taxon>
    </lineage>
</organism>
<accession>T1JU72</accession>
<evidence type="ECO:0000313" key="3">
    <source>
        <dbReference type="Proteomes" id="UP000015104"/>
    </source>
</evidence>
<proteinExistence type="predicted"/>
<reference evidence="3" key="1">
    <citation type="submission" date="2011-08" db="EMBL/GenBank/DDBJ databases">
        <authorList>
            <person name="Rombauts S."/>
        </authorList>
    </citation>
    <scope>NUCLEOTIDE SEQUENCE</scope>
    <source>
        <strain evidence="3">London</strain>
    </source>
</reference>
<keyword evidence="3" id="KW-1185">Reference proteome</keyword>
<dbReference type="EMBL" id="CAEY01000437">
    <property type="status" value="NOT_ANNOTATED_CDS"/>
    <property type="molecule type" value="Genomic_DNA"/>
</dbReference>
<evidence type="ECO:0000256" key="1">
    <source>
        <dbReference type="SAM" id="Phobius"/>
    </source>
</evidence>
<dbReference type="AlphaFoldDB" id="T1JU72"/>
<feature type="transmembrane region" description="Helical" evidence="1">
    <location>
        <begin position="343"/>
        <end position="368"/>
    </location>
</feature>
<keyword evidence="1" id="KW-0812">Transmembrane</keyword>
<dbReference type="Proteomes" id="UP000015104">
    <property type="component" value="Unassembled WGS sequence"/>
</dbReference>
<evidence type="ECO:0008006" key="4">
    <source>
        <dbReference type="Google" id="ProtNLM"/>
    </source>
</evidence>
<keyword evidence="1" id="KW-1133">Transmembrane helix</keyword>
<feature type="transmembrane region" description="Helical" evidence="1">
    <location>
        <begin position="72"/>
        <end position="90"/>
    </location>
</feature>
<evidence type="ECO:0000313" key="2">
    <source>
        <dbReference type="EnsemblMetazoa" id="tetur01g16754.1"/>
    </source>
</evidence>
<sequence>MLTENKVASENSSDKPSSILMQSILQSNKSTRCVHLLVSAGYIVKGSLGLYNNLVQQSNLSGAKNLAKFAQIWNKLYALSLGFTLLHLILNKSNFTKFWVHLQTIKNKSNGFSVSKYLHKWNLINRICVVAAIIYELIIIAIEINNHRQKYSLFKLNQPQLWYCLTLFISQSGWVLFFQFMIETAVHLQSAFIIIEDRLESLQSLELNYIQSVNDYGFDSLVRSVRSIYIEVINCSRLINTYLSTAITAFYLYFVGYCLCIFSNLFDQSTDSLLVNIIRLTGGSMYLFWLTYHLVQVNKLSVKIFDKVYALSFLPVRSRLSQFINEVDLFIIRIDRHDVGFTFAHLAVITPSFVSSLLTISLTLGLALPSLLKL</sequence>
<dbReference type="EnsemblMetazoa" id="tetur01g16754.1">
    <property type="protein sequence ID" value="tetur01g16754.1"/>
    <property type="gene ID" value="tetur01g16754"/>
</dbReference>